<protein>
    <submittedName>
        <fullName evidence="2">Uncharacterized protein</fullName>
    </submittedName>
</protein>
<dbReference type="PANTHER" id="PTHR47835:SF3">
    <property type="entry name" value="HELICASE FOR MEIOSIS 1"/>
    <property type="match status" value="1"/>
</dbReference>
<accession>A0A484MR58</accession>
<dbReference type="Gene3D" id="3.40.50.300">
    <property type="entry name" value="P-loop containing nucleotide triphosphate hydrolases"/>
    <property type="match status" value="1"/>
</dbReference>
<dbReference type="PANTHER" id="PTHR47835">
    <property type="entry name" value="HFM1, ATP DEPENDENT DNA HELICASE HOMOLOG"/>
    <property type="match status" value="1"/>
</dbReference>
<keyword evidence="3" id="KW-1185">Reference proteome</keyword>
<organism evidence="2 3">
    <name type="scientific">Cuscuta campestris</name>
    <dbReference type="NCBI Taxonomy" id="132261"/>
    <lineage>
        <taxon>Eukaryota</taxon>
        <taxon>Viridiplantae</taxon>
        <taxon>Streptophyta</taxon>
        <taxon>Embryophyta</taxon>
        <taxon>Tracheophyta</taxon>
        <taxon>Spermatophyta</taxon>
        <taxon>Magnoliopsida</taxon>
        <taxon>eudicotyledons</taxon>
        <taxon>Gunneridae</taxon>
        <taxon>Pentapetalae</taxon>
        <taxon>asterids</taxon>
        <taxon>lamiids</taxon>
        <taxon>Solanales</taxon>
        <taxon>Convolvulaceae</taxon>
        <taxon>Cuscuteae</taxon>
        <taxon>Cuscuta</taxon>
        <taxon>Cuscuta subgen. Grammica</taxon>
        <taxon>Cuscuta sect. Cleistogrammica</taxon>
    </lineage>
</organism>
<dbReference type="AlphaFoldDB" id="A0A484MR58"/>
<sequence>MVISAPAGSGKTVLFELCILRLLSRFISTEGVYVHAKGSLKADIVDADIILTTSEKFDDVTRYHIKVGGLSFFSDIALVQKY</sequence>
<dbReference type="EMBL" id="OOIL02004324">
    <property type="protein sequence ID" value="VFQ91300.1"/>
    <property type="molecule type" value="Genomic_DNA"/>
</dbReference>
<dbReference type="GO" id="GO:0043138">
    <property type="term" value="F:3'-5' DNA helicase activity"/>
    <property type="evidence" value="ECO:0007669"/>
    <property type="project" value="UniProtKB-EC"/>
</dbReference>
<name>A0A484MR58_9ASTE</name>
<dbReference type="GO" id="GO:0016787">
    <property type="term" value="F:hydrolase activity"/>
    <property type="evidence" value="ECO:0007669"/>
    <property type="project" value="UniProtKB-KW"/>
</dbReference>
<dbReference type="InterPro" id="IPR052247">
    <property type="entry name" value="Meiotic_Crossover_Helicase"/>
</dbReference>
<proteinExistence type="predicted"/>
<evidence type="ECO:0000313" key="3">
    <source>
        <dbReference type="Proteomes" id="UP000595140"/>
    </source>
</evidence>
<gene>
    <name evidence="2" type="ORF">CCAM_LOCUS33076</name>
</gene>
<comment type="subcellular location">
    <subcellularLocation>
        <location evidence="1">Plastid</location>
    </subcellularLocation>
</comment>
<dbReference type="SUPFAM" id="SSF52540">
    <property type="entry name" value="P-loop containing nucleoside triphosphate hydrolases"/>
    <property type="match status" value="1"/>
</dbReference>
<reference evidence="2 3" key="1">
    <citation type="submission" date="2018-04" db="EMBL/GenBank/DDBJ databases">
        <authorList>
            <person name="Vogel A."/>
        </authorList>
    </citation>
    <scope>NUCLEOTIDE SEQUENCE [LARGE SCALE GENOMIC DNA]</scope>
</reference>
<dbReference type="OrthoDB" id="1718232at2759"/>
<dbReference type="Proteomes" id="UP000595140">
    <property type="component" value="Unassembled WGS sequence"/>
</dbReference>
<dbReference type="GO" id="GO:0009536">
    <property type="term" value="C:plastid"/>
    <property type="evidence" value="ECO:0007669"/>
    <property type="project" value="UniProtKB-SubCell"/>
</dbReference>
<dbReference type="InterPro" id="IPR027417">
    <property type="entry name" value="P-loop_NTPase"/>
</dbReference>
<evidence type="ECO:0000256" key="1">
    <source>
        <dbReference type="ARBA" id="ARBA00004474"/>
    </source>
</evidence>
<evidence type="ECO:0000313" key="2">
    <source>
        <dbReference type="EMBL" id="VFQ91300.1"/>
    </source>
</evidence>